<accession>A0A392RWM1</accession>
<comment type="caution">
    <text evidence="1">The sequence shown here is derived from an EMBL/GenBank/DDBJ whole genome shotgun (WGS) entry which is preliminary data.</text>
</comment>
<dbReference type="Proteomes" id="UP000265520">
    <property type="component" value="Unassembled WGS sequence"/>
</dbReference>
<evidence type="ECO:0000313" key="2">
    <source>
        <dbReference type="Proteomes" id="UP000265520"/>
    </source>
</evidence>
<organism evidence="1 2">
    <name type="scientific">Trifolium medium</name>
    <dbReference type="NCBI Taxonomy" id="97028"/>
    <lineage>
        <taxon>Eukaryota</taxon>
        <taxon>Viridiplantae</taxon>
        <taxon>Streptophyta</taxon>
        <taxon>Embryophyta</taxon>
        <taxon>Tracheophyta</taxon>
        <taxon>Spermatophyta</taxon>
        <taxon>Magnoliopsida</taxon>
        <taxon>eudicotyledons</taxon>
        <taxon>Gunneridae</taxon>
        <taxon>Pentapetalae</taxon>
        <taxon>rosids</taxon>
        <taxon>fabids</taxon>
        <taxon>Fabales</taxon>
        <taxon>Fabaceae</taxon>
        <taxon>Papilionoideae</taxon>
        <taxon>50 kb inversion clade</taxon>
        <taxon>NPAAA clade</taxon>
        <taxon>Hologalegina</taxon>
        <taxon>IRL clade</taxon>
        <taxon>Trifolieae</taxon>
        <taxon>Trifolium</taxon>
    </lineage>
</organism>
<dbReference type="AlphaFoldDB" id="A0A392RWM1"/>
<keyword evidence="2" id="KW-1185">Reference proteome</keyword>
<reference evidence="1 2" key="1">
    <citation type="journal article" date="2018" name="Front. Plant Sci.">
        <title>Red Clover (Trifolium pratense) and Zigzag Clover (T. medium) - A Picture of Genomic Similarities and Differences.</title>
        <authorList>
            <person name="Dluhosova J."/>
            <person name="Istvanek J."/>
            <person name="Nedelnik J."/>
            <person name="Repkova J."/>
        </authorList>
    </citation>
    <scope>NUCLEOTIDE SEQUENCE [LARGE SCALE GENOMIC DNA]</scope>
    <source>
        <strain evidence="2">cv. 10/8</strain>
        <tissue evidence="1">Leaf</tissue>
    </source>
</reference>
<dbReference type="EMBL" id="LXQA010279958">
    <property type="protein sequence ID" value="MCI40464.1"/>
    <property type="molecule type" value="Genomic_DNA"/>
</dbReference>
<proteinExistence type="predicted"/>
<sequence length="56" mass="6049">ADIEIDRAHVWCGQLRWGIWLLGTGSFADEIIPLDAASKHLLAASMSPCKVATCPL</sequence>
<feature type="non-terminal residue" evidence="1">
    <location>
        <position position="1"/>
    </location>
</feature>
<evidence type="ECO:0000313" key="1">
    <source>
        <dbReference type="EMBL" id="MCI40464.1"/>
    </source>
</evidence>
<name>A0A392RWM1_9FABA</name>
<protein>
    <submittedName>
        <fullName evidence="1">Uncharacterized protein</fullName>
    </submittedName>
</protein>